<accession>A0A9Q9FAB1</accession>
<reference evidence="2 4" key="2">
    <citation type="submission" date="2023-02" db="EMBL/GenBank/DDBJ databases">
        <title>Encephalitozoon hellem ATCC 50451 complete genome.</title>
        <authorList>
            <person name="Mascarenhas dos Santos A.C."/>
            <person name="Julian A.T."/>
            <person name="Pombert J.-F."/>
        </authorList>
    </citation>
    <scope>NUCLEOTIDE SEQUENCE [LARGE SCALE GENOMIC DNA]</scope>
    <source>
        <strain evidence="2 4">ATCC 50451</strain>
    </source>
</reference>
<dbReference type="AlphaFoldDB" id="A0A9Q9FAB1"/>
<proteinExistence type="predicted"/>
<protein>
    <submittedName>
        <fullName evidence="1">Uncharacterized protein</fullName>
    </submittedName>
</protein>
<dbReference type="Proteomes" id="UP001059546">
    <property type="component" value="Chromosome IX"/>
</dbReference>
<evidence type="ECO:0000313" key="3">
    <source>
        <dbReference type="Proteomes" id="UP001059546"/>
    </source>
</evidence>
<reference evidence="1" key="1">
    <citation type="submission" date="2021-05" db="EMBL/GenBank/DDBJ databases">
        <title>Encephalitozoon hellem ATCC 50604 Complete Genome.</title>
        <authorList>
            <person name="Mascarenhas dos Santos A.C."/>
            <person name="Julian A.T."/>
            <person name="Pombert J.-F."/>
        </authorList>
    </citation>
    <scope>NUCLEOTIDE SEQUENCE</scope>
    <source>
        <strain evidence="1">ATCC 50604</strain>
    </source>
</reference>
<sequence length="60" mass="6980">MALSLQERKSKILKRLEFTLENTHTIICDINNKLERIVGDSEVLERTACAYEIWSRKNAS</sequence>
<dbReference type="EMBL" id="CP075155">
    <property type="protein sequence ID" value="UTX44062.1"/>
    <property type="molecule type" value="Genomic_DNA"/>
</dbReference>
<dbReference type="OrthoDB" id="2190781at2759"/>
<dbReference type="Proteomes" id="UP001217963">
    <property type="component" value="Chromosome IX"/>
</dbReference>
<evidence type="ECO:0000313" key="4">
    <source>
        <dbReference type="Proteomes" id="UP001217963"/>
    </source>
</evidence>
<evidence type="ECO:0000313" key="2">
    <source>
        <dbReference type="EMBL" id="WEL39545.1"/>
    </source>
</evidence>
<organism evidence="1 3">
    <name type="scientific">Encephalitozoon hellem</name>
    <name type="common">Microsporidian parasite</name>
    <dbReference type="NCBI Taxonomy" id="27973"/>
    <lineage>
        <taxon>Eukaryota</taxon>
        <taxon>Fungi</taxon>
        <taxon>Fungi incertae sedis</taxon>
        <taxon>Microsporidia</taxon>
        <taxon>Unikaryonidae</taxon>
        <taxon>Encephalitozoon</taxon>
    </lineage>
</organism>
<evidence type="ECO:0000313" key="1">
    <source>
        <dbReference type="EMBL" id="UTX44062.1"/>
    </source>
</evidence>
<dbReference type="EMBL" id="CP119070">
    <property type="protein sequence ID" value="WEL39545.1"/>
    <property type="molecule type" value="Genomic_DNA"/>
</dbReference>
<name>A0A9Q9FAB1_ENCHE</name>
<keyword evidence="4" id="KW-1185">Reference proteome</keyword>
<gene>
    <name evidence="1" type="ORF">GPU96_09g18430</name>
    <name evidence="2" type="ORF">PFJ87_09g01740</name>
</gene>